<dbReference type="RefSeq" id="WP_116848699.1">
    <property type="nucleotide sequence ID" value="NZ_QTJU01000007.1"/>
</dbReference>
<dbReference type="Gene3D" id="2.40.30.10">
    <property type="entry name" value="Translation factors"/>
    <property type="match status" value="1"/>
</dbReference>
<evidence type="ECO:0000256" key="1">
    <source>
        <dbReference type="ARBA" id="ARBA00022741"/>
    </source>
</evidence>
<keyword evidence="2" id="KW-0342">GTP-binding</keyword>
<dbReference type="InterPro" id="IPR009001">
    <property type="entry name" value="Transl_elong_EF1A/Init_IF2_C"/>
</dbReference>
<evidence type="ECO:0000256" key="2">
    <source>
        <dbReference type="ARBA" id="ARBA00023134"/>
    </source>
</evidence>
<proteinExistence type="predicted"/>
<reference evidence="3 4" key="1">
    <citation type="submission" date="2018-08" db="EMBL/GenBank/DDBJ databases">
        <title>Chitinophagaceae sp. K23C18032701, a novel bacterium isolated from forest soil.</title>
        <authorList>
            <person name="Wang C."/>
        </authorList>
    </citation>
    <scope>NUCLEOTIDE SEQUENCE [LARGE SCALE GENOMIC DNA]</scope>
    <source>
        <strain evidence="3 4">K23C18032701</strain>
    </source>
</reference>
<sequence length="101" mass="11183">MEHLIKVLARIHLYKNGRKTPFISGYRPLFNFTGATTKISGRIDLIEMDKFLPGSSGVVYVSFIKGIIPDSNFTSGISFSFDEGQMLIGEGIILEPLSLTQ</sequence>
<dbReference type="SUPFAM" id="SSF50465">
    <property type="entry name" value="EF-Tu/eEF-1alpha/eIF2-gamma C-terminal domain"/>
    <property type="match status" value="1"/>
</dbReference>
<dbReference type="AlphaFoldDB" id="A0A3E1NG26"/>
<name>A0A3E1NG26_9BACT</name>
<dbReference type="Proteomes" id="UP000261284">
    <property type="component" value="Unassembled WGS sequence"/>
</dbReference>
<protein>
    <recommendedName>
        <fullName evidence="5">Translation elongation factor EFTu/EF1A C-terminal domain-containing protein</fullName>
    </recommendedName>
</protein>
<comment type="caution">
    <text evidence="3">The sequence shown here is derived from an EMBL/GenBank/DDBJ whole genome shotgun (WGS) entry which is preliminary data.</text>
</comment>
<dbReference type="EMBL" id="QTJU01000007">
    <property type="protein sequence ID" value="RFM26915.1"/>
    <property type="molecule type" value="Genomic_DNA"/>
</dbReference>
<keyword evidence="1" id="KW-0547">Nucleotide-binding</keyword>
<gene>
    <name evidence="3" type="ORF">DXN05_18190</name>
</gene>
<evidence type="ECO:0000313" key="4">
    <source>
        <dbReference type="Proteomes" id="UP000261284"/>
    </source>
</evidence>
<evidence type="ECO:0000313" key="3">
    <source>
        <dbReference type="EMBL" id="RFM26915.1"/>
    </source>
</evidence>
<dbReference type="OrthoDB" id="1433539at2"/>
<keyword evidence="4" id="KW-1185">Reference proteome</keyword>
<organism evidence="3 4">
    <name type="scientific">Deminuibacter soli</name>
    <dbReference type="NCBI Taxonomy" id="2291815"/>
    <lineage>
        <taxon>Bacteria</taxon>
        <taxon>Pseudomonadati</taxon>
        <taxon>Bacteroidota</taxon>
        <taxon>Chitinophagia</taxon>
        <taxon>Chitinophagales</taxon>
        <taxon>Chitinophagaceae</taxon>
        <taxon>Deminuibacter</taxon>
    </lineage>
</organism>
<accession>A0A3E1NG26</accession>
<evidence type="ECO:0008006" key="5">
    <source>
        <dbReference type="Google" id="ProtNLM"/>
    </source>
</evidence>
<dbReference type="GO" id="GO:0005525">
    <property type="term" value="F:GTP binding"/>
    <property type="evidence" value="ECO:0007669"/>
    <property type="project" value="UniProtKB-KW"/>
</dbReference>